<dbReference type="OMA" id="IRTAWVY"/>
<comment type="subunit">
    <text evidence="6">Heterotrimer; composed of a catalytic MAT2A homodimer that binds one regulatory MAT2B chain. Heterohexamer; composed of a central, catalytic MAT2A homotetramer flanked on either side by a regulatory MAT2B chain. NADP binding increases the affinity for MAT2A.</text>
</comment>
<evidence type="ECO:0000313" key="9">
    <source>
        <dbReference type="Proteomes" id="UP000318571"/>
    </source>
</evidence>
<evidence type="ECO:0000256" key="4">
    <source>
        <dbReference type="ARBA" id="ARBA00029977"/>
    </source>
</evidence>
<dbReference type="InterPro" id="IPR005913">
    <property type="entry name" value="dTDP_dehydrorham_reduct"/>
</dbReference>
<gene>
    <name evidence="8" type="ORF">TCAL_00912</name>
</gene>
<comment type="function">
    <text evidence="5">Regulatory subunit of S-adenosylmethionine synthetase 2, an enzyme that catalyzes the formation of S-adenosylmethionine from methionine and ATP. Regulates MAT2A catalytic activity by changing its kinetic properties, increasing its affinity for L-methionine. Can bind NADP (in vitro).</text>
</comment>
<evidence type="ECO:0000313" key="8">
    <source>
        <dbReference type="EMBL" id="TRY73700.1"/>
    </source>
</evidence>
<dbReference type="GO" id="GO:0048270">
    <property type="term" value="F:methionine adenosyltransferase regulator activity"/>
    <property type="evidence" value="ECO:0007669"/>
    <property type="project" value="TreeGrafter"/>
</dbReference>
<dbReference type="OrthoDB" id="6235964at2759"/>
<evidence type="ECO:0000256" key="5">
    <source>
        <dbReference type="ARBA" id="ARBA00045998"/>
    </source>
</evidence>
<dbReference type="InterPro" id="IPR029903">
    <property type="entry name" value="RmlD-like-bd"/>
</dbReference>
<protein>
    <recommendedName>
        <fullName evidence="3">Methionine adenosyltransferase 2 subunit beta</fullName>
    </recommendedName>
    <alternativeName>
        <fullName evidence="4">Methionine adenosyltransferase II beta</fullName>
    </alternativeName>
</protein>
<dbReference type="FunFam" id="3.40.50.720:FF:000357">
    <property type="entry name" value="Methionine adenosyltransferase 2 subunit beta"/>
    <property type="match status" value="1"/>
</dbReference>
<dbReference type="CDD" id="cd05254">
    <property type="entry name" value="dTDP_HR_like_SDR_e"/>
    <property type="match status" value="1"/>
</dbReference>
<dbReference type="GO" id="GO:0006556">
    <property type="term" value="P:S-adenosylmethionine biosynthetic process"/>
    <property type="evidence" value="ECO:0007669"/>
    <property type="project" value="UniProtKB-UniPathway"/>
</dbReference>
<dbReference type="PANTHER" id="PTHR10491:SF4">
    <property type="entry name" value="METHIONINE ADENOSYLTRANSFERASE 2 SUBUNIT BETA"/>
    <property type="match status" value="1"/>
</dbReference>
<evidence type="ECO:0000256" key="3">
    <source>
        <dbReference type="ARBA" id="ARBA00021596"/>
    </source>
</evidence>
<dbReference type="EMBL" id="VCGU01000007">
    <property type="protein sequence ID" value="TRY73700.1"/>
    <property type="molecule type" value="Genomic_DNA"/>
</dbReference>
<accession>A0A553P7T7</accession>
<dbReference type="Gene3D" id="3.40.50.720">
    <property type="entry name" value="NAD(P)-binding Rossmann-like Domain"/>
    <property type="match status" value="1"/>
</dbReference>
<organism evidence="8 9">
    <name type="scientific">Tigriopus californicus</name>
    <name type="common">Marine copepod</name>
    <dbReference type="NCBI Taxonomy" id="6832"/>
    <lineage>
        <taxon>Eukaryota</taxon>
        <taxon>Metazoa</taxon>
        <taxon>Ecdysozoa</taxon>
        <taxon>Arthropoda</taxon>
        <taxon>Crustacea</taxon>
        <taxon>Multicrustacea</taxon>
        <taxon>Hexanauplia</taxon>
        <taxon>Copepoda</taxon>
        <taxon>Harpacticoida</taxon>
        <taxon>Harpacticidae</taxon>
        <taxon>Tigriopus</taxon>
    </lineage>
</organism>
<comment type="pathway">
    <text evidence="1">Amino-acid biosynthesis; S-adenosyl-L-methionine biosynthesis; S-adenosyl-L-methionine from L-methionine: step 1/1.</text>
</comment>
<evidence type="ECO:0000256" key="6">
    <source>
        <dbReference type="ARBA" id="ARBA00046786"/>
    </source>
</evidence>
<dbReference type="GO" id="GO:0048269">
    <property type="term" value="C:methionine adenosyltransferase complex"/>
    <property type="evidence" value="ECO:0007669"/>
    <property type="project" value="TreeGrafter"/>
</dbReference>
<evidence type="ECO:0000259" key="7">
    <source>
        <dbReference type="Pfam" id="PF04321"/>
    </source>
</evidence>
<dbReference type="InterPro" id="IPR036291">
    <property type="entry name" value="NAD(P)-bd_dom_sf"/>
</dbReference>
<dbReference type="SUPFAM" id="SSF51735">
    <property type="entry name" value="NAD(P)-binding Rossmann-fold domains"/>
    <property type="match status" value="1"/>
</dbReference>
<comment type="caution">
    <text evidence="8">The sequence shown here is derived from an EMBL/GenBank/DDBJ whole genome shotgun (WGS) entry which is preliminary data.</text>
</comment>
<reference evidence="8 9" key="1">
    <citation type="journal article" date="2018" name="Nat. Ecol. Evol.">
        <title>Genomic signatures of mitonuclear coevolution across populations of Tigriopus californicus.</title>
        <authorList>
            <person name="Barreto F.S."/>
            <person name="Watson E.T."/>
            <person name="Lima T.G."/>
            <person name="Willett C.S."/>
            <person name="Edmands S."/>
            <person name="Li W."/>
            <person name="Burton R.S."/>
        </authorList>
    </citation>
    <scope>NUCLEOTIDE SEQUENCE [LARGE SCALE GENOMIC DNA]</scope>
    <source>
        <strain evidence="8 9">San Diego</strain>
    </source>
</reference>
<sequence>MYFRRLGSALCPLKTTPVLRSALLSDLDTSFHRSVKTTNMSGSPSVLVTGGSGLLGRALMTTIESSGKWSSVTGTAFSRNGANLVKLDLTDLDGVKKFIEETKPTFVVHAAAQRFPDKVDKDLEAATKLNVEATQVLAKAINSYGGKMIYISTDYVFDGKAAPYKVSDQTNPVNIYGKLKLDGELATLGVDPENLVLRIPVLYGPVEYLEESAVTVLFKLLLSPTDQDVVSDYEIRRPSHVDDIAFVVQKLLEEKHKRGIEIQGIYQWCGLEALTKFGMVQIMARALKKDVKTIKGNAEKPPETGTQRPYDTTMDTSRLQELGIEHHTPFEVGVASVLEKWNQKSN</sequence>
<evidence type="ECO:0000256" key="1">
    <source>
        <dbReference type="ARBA" id="ARBA00005224"/>
    </source>
</evidence>
<name>A0A553P7T7_TIGCA</name>
<comment type="similarity">
    <text evidence="2">Belongs to the dTDP-4-dehydrorhamnose reductase family. MAT2B subfamily.</text>
</comment>
<dbReference type="Pfam" id="PF04321">
    <property type="entry name" value="RmlD_sub_bind"/>
    <property type="match status" value="1"/>
</dbReference>
<proteinExistence type="inferred from homology"/>
<dbReference type="STRING" id="6832.A0A553P7T7"/>
<feature type="domain" description="RmlD-like substrate binding" evidence="7">
    <location>
        <begin position="46"/>
        <end position="340"/>
    </location>
</feature>
<dbReference type="AlphaFoldDB" id="A0A553P7T7"/>
<keyword evidence="9" id="KW-1185">Reference proteome</keyword>
<dbReference type="PANTHER" id="PTHR10491">
    <property type="entry name" value="DTDP-4-DEHYDRORHAMNOSE REDUCTASE"/>
    <property type="match status" value="1"/>
</dbReference>
<evidence type="ECO:0000256" key="2">
    <source>
        <dbReference type="ARBA" id="ARBA00008656"/>
    </source>
</evidence>
<dbReference type="Proteomes" id="UP000318571">
    <property type="component" value="Chromosome 3"/>
</dbReference>
<dbReference type="UniPathway" id="UPA00315">
    <property type="reaction ID" value="UER00080"/>
</dbReference>